<dbReference type="SMART" id="SM01340">
    <property type="entry name" value="DNA_mis_repair"/>
    <property type="match status" value="1"/>
</dbReference>
<evidence type="ECO:0000256" key="4">
    <source>
        <dbReference type="ARBA" id="ARBA00023204"/>
    </source>
</evidence>
<dbReference type="InterPro" id="IPR038973">
    <property type="entry name" value="MutL/Mlh/Pms-like"/>
</dbReference>
<reference evidence="8" key="2">
    <citation type="submission" date="2022-10" db="EMBL/GenBank/DDBJ databases">
        <authorList>
            <consortium name="ENA_rothamsted_submissions"/>
            <consortium name="culmorum"/>
            <person name="King R."/>
        </authorList>
    </citation>
    <scope>NUCLEOTIDE SEQUENCE</scope>
</reference>
<evidence type="ECO:0000313" key="8">
    <source>
        <dbReference type="EMBL" id="CAG9814820.1"/>
    </source>
</evidence>
<dbReference type="Proteomes" id="UP001153737">
    <property type="component" value="Chromosome 11"/>
</dbReference>
<dbReference type="GO" id="GO:0016887">
    <property type="term" value="F:ATP hydrolysis activity"/>
    <property type="evidence" value="ECO:0007669"/>
    <property type="project" value="InterPro"/>
</dbReference>
<keyword evidence="9" id="KW-1185">Reference proteome</keyword>
<dbReference type="GO" id="GO:0030983">
    <property type="term" value="F:mismatched DNA binding"/>
    <property type="evidence" value="ECO:0007669"/>
    <property type="project" value="InterPro"/>
</dbReference>
<dbReference type="CDD" id="cd16926">
    <property type="entry name" value="HATPase_MutL-MLH-PMS-like"/>
    <property type="match status" value="1"/>
</dbReference>
<keyword evidence="3" id="KW-0227">DNA damage</keyword>
<name>A0A9N9SD92_PHACE</name>
<dbReference type="FunFam" id="3.30.230.10:FF:000014">
    <property type="entry name" value="DNA mismatch repair protein Mlh1"/>
    <property type="match status" value="1"/>
</dbReference>
<evidence type="ECO:0000256" key="2">
    <source>
        <dbReference type="ARBA" id="ARBA00006082"/>
    </source>
</evidence>
<dbReference type="Gene3D" id="3.30.230.10">
    <property type="match status" value="1"/>
</dbReference>
<comment type="similarity">
    <text evidence="2">Belongs to the DNA mismatch repair MutL/HexB family.</text>
</comment>
<dbReference type="InterPro" id="IPR014721">
    <property type="entry name" value="Ribsml_uS5_D2-typ_fold_subgr"/>
</dbReference>
<dbReference type="Pfam" id="PF16413">
    <property type="entry name" value="Mlh1_C"/>
    <property type="match status" value="1"/>
</dbReference>
<feature type="region of interest" description="Disordered" evidence="6">
    <location>
        <begin position="450"/>
        <end position="473"/>
    </location>
</feature>
<evidence type="ECO:0000256" key="3">
    <source>
        <dbReference type="ARBA" id="ARBA00022763"/>
    </source>
</evidence>
<feature type="compositionally biased region" description="Basic and acidic residues" evidence="6">
    <location>
        <begin position="457"/>
        <end position="473"/>
    </location>
</feature>
<dbReference type="EMBL" id="OU896717">
    <property type="protein sequence ID" value="CAG9814820.1"/>
    <property type="molecule type" value="Genomic_DNA"/>
</dbReference>
<protein>
    <recommendedName>
        <fullName evidence="7">DNA mismatch repair protein S5 domain-containing protein</fullName>
    </recommendedName>
</protein>
<dbReference type="GO" id="GO:0005524">
    <property type="term" value="F:ATP binding"/>
    <property type="evidence" value="ECO:0007669"/>
    <property type="project" value="InterPro"/>
</dbReference>
<dbReference type="InterPro" id="IPR020568">
    <property type="entry name" value="Ribosomal_Su5_D2-typ_SF"/>
</dbReference>
<evidence type="ECO:0000313" key="9">
    <source>
        <dbReference type="Proteomes" id="UP001153737"/>
    </source>
</evidence>
<dbReference type="InterPro" id="IPR036890">
    <property type="entry name" value="HATPase_C_sf"/>
</dbReference>
<reference evidence="8" key="1">
    <citation type="submission" date="2022-01" db="EMBL/GenBank/DDBJ databases">
        <authorList>
            <person name="King R."/>
        </authorList>
    </citation>
    <scope>NUCLEOTIDE SEQUENCE</scope>
</reference>
<dbReference type="GO" id="GO:0032389">
    <property type="term" value="C:MutLalpha complex"/>
    <property type="evidence" value="ECO:0007669"/>
    <property type="project" value="TreeGrafter"/>
</dbReference>
<keyword evidence="5" id="KW-0539">Nucleus</keyword>
<dbReference type="OrthoDB" id="10263226at2759"/>
<dbReference type="InterPro" id="IPR013507">
    <property type="entry name" value="DNA_mismatch_S5_2-like"/>
</dbReference>
<dbReference type="Pfam" id="PF13589">
    <property type="entry name" value="HATPase_c_3"/>
    <property type="match status" value="1"/>
</dbReference>
<dbReference type="AlphaFoldDB" id="A0A9N9SD92"/>
<accession>A0A9N9SD92</accession>
<proteinExistence type="inferred from homology"/>
<dbReference type="GO" id="GO:0006298">
    <property type="term" value="P:mismatch repair"/>
    <property type="evidence" value="ECO:0007669"/>
    <property type="project" value="InterPro"/>
</dbReference>
<dbReference type="PROSITE" id="PS00058">
    <property type="entry name" value="DNA_MISMATCH_REPAIR_1"/>
    <property type="match status" value="1"/>
</dbReference>
<evidence type="ECO:0000256" key="6">
    <source>
        <dbReference type="SAM" id="MobiDB-lite"/>
    </source>
</evidence>
<dbReference type="Pfam" id="PF01119">
    <property type="entry name" value="DNA_mis_repair"/>
    <property type="match status" value="1"/>
</dbReference>
<evidence type="ECO:0000256" key="1">
    <source>
        <dbReference type="ARBA" id="ARBA00004123"/>
    </source>
</evidence>
<organism evidence="8 9">
    <name type="scientific">Phaedon cochleariae</name>
    <name type="common">Mustard beetle</name>
    <dbReference type="NCBI Taxonomy" id="80249"/>
    <lineage>
        <taxon>Eukaryota</taxon>
        <taxon>Metazoa</taxon>
        <taxon>Ecdysozoa</taxon>
        <taxon>Arthropoda</taxon>
        <taxon>Hexapoda</taxon>
        <taxon>Insecta</taxon>
        <taxon>Pterygota</taxon>
        <taxon>Neoptera</taxon>
        <taxon>Endopterygota</taxon>
        <taxon>Coleoptera</taxon>
        <taxon>Polyphaga</taxon>
        <taxon>Cucujiformia</taxon>
        <taxon>Chrysomeloidea</taxon>
        <taxon>Chrysomelidae</taxon>
        <taxon>Chrysomelinae</taxon>
        <taxon>Chrysomelini</taxon>
        <taxon>Phaedon</taxon>
    </lineage>
</organism>
<dbReference type="SUPFAM" id="SSF55874">
    <property type="entry name" value="ATPase domain of HSP90 chaperone/DNA topoisomerase II/histidine kinase"/>
    <property type="match status" value="1"/>
</dbReference>
<dbReference type="PANTHER" id="PTHR10073:SF12">
    <property type="entry name" value="DNA MISMATCH REPAIR PROTEIN MLH1"/>
    <property type="match status" value="1"/>
</dbReference>
<dbReference type="InterPro" id="IPR014762">
    <property type="entry name" value="DNA_mismatch_repair_CS"/>
</dbReference>
<sequence length="742" mass="85018">MAVPQIKKLDEDVINRIAAGEVIQRPANALKELLENSLDAEATNIQITVKNGGLKLLQIQDNGIGIRRDDFGIVCERFTTSKLREFEDLNKICTYGFRGEALASISHVAHLTITSKTASDVCAYQASFVDGLLQGTPKPMAGNQGTIITVEDLFYNMNVRKKALRSPAEEYQKVADVVGKYAIHNASVGFAFKKSGDNNDIRTPQNSSHIENIRIIYGNEIAKELMEFSMENQMYNLKLKGYITNVYYSTKKFQFLLFINNRLVDCQSLKKCIDHVYSTYLPKNTHPFVYLSLELDPSNIDVNVHPTKHEIHFLNQEQIIETIASGLESKLLGSNNSRKAYTQLLHLLQRKFADKFLTLGTGKTVEEDVIDKHNATSKNINPNSMVRTDHREQKLDRFFTDMKKPELNVKGTKNIMNDSLTEEEYQKHNEMFMKRTEDLEDKILDKTVEDQTSEELVSGKEEESREKSLGEKEVCPERKLTKKRSGNSSNVSHIVPRTDTQLTSILTLRKEIEENCHRGLRECFSQHVFVGCVSRSQALIQFGTKLFLCNTKTILAELFYQFLLYHFQNFDSYKFSNRISIHELAMIGLEMPETGWTQEDGEKSVLAKRIVECFGGTRRAMLLDYFCMEIDELGNICSLPILVEDYLPDPKSLPMYVIRLATEVNWDSEKEFFESFARETSKFYAEVPNEINQNGKSWQWVTEFVLFPAIKNYFIPPKSFTENGAILEIANLPNLYKVFERC</sequence>
<dbReference type="PANTHER" id="PTHR10073">
    <property type="entry name" value="DNA MISMATCH REPAIR PROTEIN MLH, PMS, MUTL"/>
    <property type="match status" value="1"/>
</dbReference>
<dbReference type="CDD" id="cd03483">
    <property type="entry name" value="MutL_Trans_MLH1"/>
    <property type="match status" value="1"/>
</dbReference>
<dbReference type="GO" id="GO:0140664">
    <property type="term" value="F:ATP-dependent DNA damage sensor activity"/>
    <property type="evidence" value="ECO:0007669"/>
    <property type="project" value="InterPro"/>
</dbReference>
<evidence type="ECO:0000259" key="7">
    <source>
        <dbReference type="SMART" id="SM01340"/>
    </source>
</evidence>
<comment type="subcellular location">
    <subcellularLocation>
        <location evidence="1">Nucleus</location>
    </subcellularLocation>
</comment>
<dbReference type="SUPFAM" id="SSF54211">
    <property type="entry name" value="Ribosomal protein S5 domain 2-like"/>
    <property type="match status" value="1"/>
</dbReference>
<feature type="domain" description="DNA mismatch repair protein S5" evidence="7">
    <location>
        <begin position="213"/>
        <end position="332"/>
    </location>
</feature>
<dbReference type="InterPro" id="IPR002099">
    <property type="entry name" value="MutL/Mlh/PMS"/>
</dbReference>
<gene>
    <name evidence="8" type="ORF">PHAECO_LOCUS2294</name>
</gene>
<dbReference type="Gene3D" id="3.30.565.10">
    <property type="entry name" value="Histidine kinase-like ATPase, C-terminal domain"/>
    <property type="match status" value="1"/>
</dbReference>
<dbReference type="FunFam" id="3.30.565.10:FF:000109">
    <property type="entry name" value="Related to MLH1-DNA mismatch repair protein"/>
    <property type="match status" value="1"/>
</dbReference>
<dbReference type="NCBIfam" id="TIGR00585">
    <property type="entry name" value="mutl"/>
    <property type="match status" value="1"/>
</dbReference>
<dbReference type="InterPro" id="IPR032189">
    <property type="entry name" value="Mlh1_C"/>
</dbReference>
<evidence type="ECO:0000256" key="5">
    <source>
        <dbReference type="ARBA" id="ARBA00023242"/>
    </source>
</evidence>
<keyword evidence="4" id="KW-0234">DNA repair</keyword>